<name>A0A3N0UYL9_9GAMM</name>
<keyword evidence="8 11" id="KW-0460">Magnesium</keyword>
<dbReference type="SUPFAM" id="SSF143631">
    <property type="entry name" value="ApbE-like"/>
    <property type="match status" value="1"/>
</dbReference>
<keyword evidence="4 11" id="KW-0285">Flavoprotein</keyword>
<evidence type="ECO:0000256" key="1">
    <source>
        <dbReference type="ARBA" id="ARBA00008282"/>
    </source>
</evidence>
<dbReference type="InterPro" id="IPR024932">
    <property type="entry name" value="ApbE"/>
</dbReference>
<feature type="binding site" evidence="12">
    <location>
        <position position="265"/>
    </location>
    <ligand>
        <name>Mg(2+)</name>
        <dbReference type="ChEBI" id="CHEBI:18420"/>
    </ligand>
</feature>
<evidence type="ECO:0000256" key="12">
    <source>
        <dbReference type="PIRSR" id="PIRSR006268-2"/>
    </source>
</evidence>
<dbReference type="InParanoid" id="A0A3N0UYL9"/>
<comment type="caution">
    <text evidence="13">The sequence shown here is derived from an EMBL/GenBank/DDBJ whole genome shotgun (WGS) entry which is preliminary data.</text>
</comment>
<comment type="similarity">
    <text evidence="1 11">Belongs to the ApbE family.</text>
</comment>
<dbReference type="Proteomes" id="UP000282106">
    <property type="component" value="Unassembled WGS sequence"/>
</dbReference>
<evidence type="ECO:0000256" key="5">
    <source>
        <dbReference type="ARBA" id="ARBA00022679"/>
    </source>
</evidence>
<evidence type="ECO:0000256" key="11">
    <source>
        <dbReference type="PIRNR" id="PIRNR006268"/>
    </source>
</evidence>
<keyword evidence="6 11" id="KW-0479">Metal-binding</keyword>
<gene>
    <name evidence="13" type="ORF">ED208_16725</name>
</gene>
<evidence type="ECO:0000313" key="13">
    <source>
        <dbReference type="EMBL" id="ROH85649.1"/>
    </source>
</evidence>
<evidence type="ECO:0000256" key="7">
    <source>
        <dbReference type="ARBA" id="ARBA00022827"/>
    </source>
</evidence>
<protein>
    <recommendedName>
        <fullName evidence="3 11">FAD:protein FMN transferase</fullName>
        <ecNumber evidence="2 11">2.7.1.180</ecNumber>
    </recommendedName>
    <alternativeName>
        <fullName evidence="9 11">Flavin transferase</fullName>
    </alternativeName>
</protein>
<organism evidence="13 14">
    <name type="scientific">Stagnimonas aquatica</name>
    <dbReference type="NCBI Taxonomy" id="2689987"/>
    <lineage>
        <taxon>Bacteria</taxon>
        <taxon>Pseudomonadati</taxon>
        <taxon>Pseudomonadota</taxon>
        <taxon>Gammaproteobacteria</taxon>
        <taxon>Nevskiales</taxon>
        <taxon>Nevskiaceae</taxon>
        <taxon>Stagnimonas</taxon>
    </lineage>
</organism>
<evidence type="ECO:0000256" key="8">
    <source>
        <dbReference type="ARBA" id="ARBA00022842"/>
    </source>
</evidence>
<evidence type="ECO:0000256" key="6">
    <source>
        <dbReference type="ARBA" id="ARBA00022723"/>
    </source>
</evidence>
<dbReference type="GO" id="GO:0016740">
    <property type="term" value="F:transferase activity"/>
    <property type="evidence" value="ECO:0007669"/>
    <property type="project" value="UniProtKB-UniRule"/>
</dbReference>
<evidence type="ECO:0000256" key="4">
    <source>
        <dbReference type="ARBA" id="ARBA00022630"/>
    </source>
</evidence>
<comment type="cofactor">
    <cofactor evidence="12">
        <name>Mg(2+)</name>
        <dbReference type="ChEBI" id="CHEBI:18420"/>
    </cofactor>
    <cofactor evidence="12">
        <name>Mn(2+)</name>
        <dbReference type="ChEBI" id="CHEBI:29035"/>
    </cofactor>
    <text evidence="12">Magnesium. Can also use manganese.</text>
</comment>
<dbReference type="PANTHER" id="PTHR30040">
    <property type="entry name" value="THIAMINE BIOSYNTHESIS LIPOPROTEIN APBE"/>
    <property type="match status" value="1"/>
</dbReference>
<dbReference type="RefSeq" id="WP_123213072.1">
    <property type="nucleotide sequence ID" value="NZ_RJVO01000011.1"/>
</dbReference>
<feature type="binding site" evidence="12">
    <location>
        <position position="147"/>
    </location>
    <ligand>
        <name>Mg(2+)</name>
        <dbReference type="ChEBI" id="CHEBI:18420"/>
    </ligand>
</feature>
<accession>A0A3N0UYL9</accession>
<comment type="catalytic activity">
    <reaction evidence="10 11">
        <text>L-threonyl-[protein] + FAD = FMN-L-threonyl-[protein] + AMP + H(+)</text>
        <dbReference type="Rhea" id="RHEA:36847"/>
        <dbReference type="Rhea" id="RHEA-COMP:11060"/>
        <dbReference type="Rhea" id="RHEA-COMP:11061"/>
        <dbReference type="ChEBI" id="CHEBI:15378"/>
        <dbReference type="ChEBI" id="CHEBI:30013"/>
        <dbReference type="ChEBI" id="CHEBI:57692"/>
        <dbReference type="ChEBI" id="CHEBI:74257"/>
        <dbReference type="ChEBI" id="CHEBI:456215"/>
        <dbReference type="EC" id="2.7.1.180"/>
    </reaction>
</comment>
<sequence length="303" mass="32167">MQLYRRDFTAMAGPCALQVYATETAGAETALQAALAEVRRIEAKYSRYRPDSLLSRINASAGQAEGIVVDAETAGLLDYAATAHAQSGGLFDISSGVLRRAWDFRAARLPAADELEALLPLVGWSRLHWQRPRLVLPVQGMELDFGGFGKEYAADRAAAVLLAAGFQRGLVDLAGDLRILGPHPDGSPWRVGIRHPRGGPEQAIAVVELASGAIASSGDYERYFEQDGRRYSHILDPRSGWPVEGSSASVSVVADRCLLAGTATTIALLKGAQGPAWLAELGLPWLAIGADGRAQGSLAHNTG</sequence>
<reference evidence="13 14" key="1">
    <citation type="submission" date="2018-10" db="EMBL/GenBank/DDBJ databases">
        <authorList>
            <person name="Chen W.-M."/>
        </authorList>
    </citation>
    <scope>NUCLEOTIDE SEQUENCE [LARGE SCALE GENOMIC DNA]</scope>
    <source>
        <strain evidence="13 14">THS-13</strain>
    </source>
</reference>
<keyword evidence="5 11" id="KW-0808">Transferase</keyword>
<dbReference type="AlphaFoldDB" id="A0A3N0UYL9"/>
<evidence type="ECO:0000256" key="3">
    <source>
        <dbReference type="ARBA" id="ARBA00016337"/>
    </source>
</evidence>
<dbReference type="EC" id="2.7.1.180" evidence="2 11"/>
<dbReference type="InterPro" id="IPR003374">
    <property type="entry name" value="ApbE-like_sf"/>
</dbReference>
<dbReference type="EMBL" id="RJVO01000011">
    <property type="protein sequence ID" value="ROH85649.1"/>
    <property type="molecule type" value="Genomic_DNA"/>
</dbReference>
<dbReference type="Gene3D" id="3.10.520.10">
    <property type="entry name" value="ApbE-like domains"/>
    <property type="match status" value="1"/>
</dbReference>
<dbReference type="GO" id="GO:0046872">
    <property type="term" value="F:metal ion binding"/>
    <property type="evidence" value="ECO:0007669"/>
    <property type="project" value="UniProtKB-UniRule"/>
</dbReference>
<evidence type="ECO:0000313" key="14">
    <source>
        <dbReference type="Proteomes" id="UP000282106"/>
    </source>
</evidence>
<evidence type="ECO:0000256" key="2">
    <source>
        <dbReference type="ARBA" id="ARBA00011955"/>
    </source>
</evidence>
<dbReference type="PANTHER" id="PTHR30040:SF2">
    <property type="entry name" value="FAD:PROTEIN FMN TRANSFERASE"/>
    <property type="match status" value="1"/>
</dbReference>
<dbReference type="PIRSF" id="PIRSF006268">
    <property type="entry name" value="ApbE"/>
    <property type="match status" value="1"/>
</dbReference>
<keyword evidence="14" id="KW-1185">Reference proteome</keyword>
<evidence type="ECO:0000256" key="10">
    <source>
        <dbReference type="ARBA" id="ARBA00048540"/>
    </source>
</evidence>
<proteinExistence type="inferred from homology"/>
<keyword evidence="7 11" id="KW-0274">FAD</keyword>
<evidence type="ECO:0000256" key="9">
    <source>
        <dbReference type="ARBA" id="ARBA00031306"/>
    </source>
</evidence>
<dbReference type="Pfam" id="PF02424">
    <property type="entry name" value="ApbE"/>
    <property type="match status" value="1"/>
</dbReference>